<gene>
    <name evidence="2" type="ORF">Dalu01_01032</name>
</gene>
<comment type="caution">
    <text evidence="2">The sequence shown here is derived from an EMBL/GenBank/DDBJ whole genome shotgun (WGS) entry which is preliminary data.</text>
</comment>
<dbReference type="InterPro" id="IPR002716">
    <property type="entry name" value="PIN_dom"/>
</dbReference>
<reference evidence="2 3" key="1">
    <citation type="submission" date="2024-02" db="EMBL/GenBank/DDBJ databases">
        <title>Deinococcus aluminii NBRC 112889.</title>
        <authorList>
            <person name="Ichikawa N."/>
            <person name="Katano-Makiyama Y."/>
            <person name="Hidaka K."/>
        </authorList>
    </citation>
    <scope>NUCLEOTIDE SEQUENCE [LARGE SCALE GENOMIC DNA]</scope>
    <source>
        <strain evidence="2 3">NBRC 112889</strain>
    </source>
</reference>
<dbReference type="Proteomes" id="UP001404956">
    <property type="component" value="Unassembled WGS sequence"/>
</dbReference>
<dbReference type="RefSeq" id="WP_345451939.1">
    <property type="nucleotide sequence ID" value="NZ_BAABRV010000002.1"/>
</dbReference>
<organism evidence="2 3">
    <name type="scientific">Deinococcus aluminii</name>
    <dbReference type="NCBI Taxonomy" id="1656885"/>
    <lineage>
        <taxon>Bacteria</taxon>
        <taxon>Thermotogati</taxon>
        <taxon>Deinococcota</taxon>
        <taxon>Deinococci</taxon>
        <taxon>Deinococcales</taxon>
        <taxon>Deinococcaceae</taxon>
        <taxon>Deinococcus</taxon>
    </lineage>
</organism>
<evidence type="ECO:0000313" key="3">
    <source>
        <dbReference type="Proteomes" id="UP001404956"/>
    </source>
</evidence>
<proteinExistence type="predicted"/>
<sequence>MPDAPRVVPDVNVLLSGATSPRGPARELFLAAKRFDVVFVLGEEHFVELRRVLTYQNVLSLGGGLTAAEAFGLAYDLLQVAEVVRRVRSFDWPSCPDPKDWYLLDLLMTSDAEALVTKDKHLLRLHDQLGLPVYEPKELVALGIL</sequence>
<dbReference type="SUPFAM" id="SSF88723">
    <property type="entry name" value="PIN domain-like"/>
    <property type="match status" value="1"/>
</dbReference>
<accession>A0ABP9XDH0</accession>
<name>A0ABP9XDH0_9DEIO</name>
<dbReference type="EMBL" id="BAABRV010000002">
    <property type="protein sequence ID" value="GAA5532643.1"/>
    <property type="molecule type" value="Genomic_DNA"/>
</dbReference>
<dbReference type="InterPro" id="IPR029060">
    <property type="entry name" value="PIN-like_dom_sf"/>
</dbReference>
<evidence type="ECO:0000259" key="1">
    <source>
        <dbReference type="Pfam" id="PF13470"/>
    </source>
</evidence>
<keyword evidence="3" id="KW-1185">Reference proteome</keyword>
<evidence type="ECO:0000313" key="2">
    <source>
        <dbReference type="EMBL" id="GAA5532643.1"/>
    </source>
</evidence>
<dbReference type="NCBIfam" id="TIGR00305">
    <property type="entry name" value="putative toxin-antitoxin system toxin component, PIN family"/>
    <property type="match status" value="1"/>
</dbReference>
<protein>
    <recommendedName>
        <fullName evidence="1">PIN domain-containing protein</fullName>
    </recommendedName>
</protein>
<dbReference type="InterPro" id="IPR002850">
    <property type="entry name" value="PIN_toxin-like"/>
</dbReference>
<dbReference type="PANTHER" id="PTHR34610:SF4">
    <property type="entry name" value="SLL8027 PROTEIN"/>
    <property type="match status" value="1"/>
</dbReference>
<feature type="domain" description="PIN" evidence="1">
    <location>
        <begin position="6"/>
        <end position="121"/>
    </location>
</feature>
<dbReference type="Pfam" id="PF13470">
    <property type="entry name" value="PIN_3"/>
    <property type="match status" value="1"/>
</dbReference>
<dbReference type="PANTHER" id="PTHR34610">
    <property type="entry name" value="SSL7007 PROTEIN"/>
    <property type="match status" value="1"/>
</dbReference>